<reference evidence="2 3" key="1">
    <citation type="submission" date="2019-03" db="EMBL/GenBank/DDBJ databases">
        <title>Ramlibacter henchirensis DSM 14656, whole genome shotgun sequence.</title>
        <authorList>
            <person name="Zhang X."/>
            <person name="Feng G."/>
            <person name="Zhu H."/>
        </authorList>
    </citation>
    <scope>NUCLEOTIDE SEQUENCE [LARGE SCALE GENOMIC DNA]</scope>
    <source>
        <strain evidence="2 3">DSM 14656</strain>
    </source>
</reference>
<comment type="caution">
    <text evidence="2">The sequence shown here is derived from an EMBL/GenBank/DDBJ whole genome shotgun (WGS) entry which is preliminary data.</text>
</comment>
<dbReference type="Proteomes" id="UP000298180">
    <property type="component" value="Unassembled WGS sequence"/>
</dbReference>
<dbReference type="AlphaFoldDB" id="A0A4Z0C4C5"/>
<dbReference type="RefSeq" id="WP_135262480.1">
    <property type="nucleotide sequence ID" value="NZ_SMLM01000001.1"/>
</dbReference>
<evidence type="ECO:0000313" key="3">
    <source>
        <dbReference type="Proteomes" id="UP000298180"/>
    </source>
</evidence>
<protein>
    <submittedName>
        <fullName evidence="2">DUF3606 domain-containing protein</fullName>
    </submittedName>
</protein>
<keyword evidence="3" id="KW-1185">Reference proteome</keyword>
<accession>A0A4Z0C4C5</accession>
<sequence length="66" mass="7571">MSNRPADQPDRIDLNDKAKCESWARKLNTTHERLREAVGAVGDDPRQVEEHLKKISEKQRDGRGSM</sequence>
<dbReference type="EMBL" id="SMLM01000001">
    <property type="protein sequence ID" value="TFZ06393.1"/>
    <property type="molecule type" value="Genomic_DNA"/>
</dbReference>
<dbReference type="OrthoDB" id="8854028at2"/>
<proteinExistence type="predicted"/>
<dbReference type="Pfam" id="PF12244">
    <property type="entry name" value="DUF3606"/>
    <property type="match status" value="1"/>
</dbReference>
<organism evidence="2 3">
    <name type="scientific">Ramlibacter henchirensis</name>
    <dbReference type="NCBI Taxonomy" id="204072"/>
    <lineage>
        <taxon>Bacteria</taxon>
        <taxon>Pseudomonadati</taxon>
        <taxon>Pseudomonadota</taxon>
        <taxon>Betaproteobacteria</taxon>
        <taxon>Burkholderiales</taxon>
        <taxon>Comamonadaceae</taxon>
        <taxon>Ramlibacter</taxon>
    </lineage>
</organism>
<feature type="region of interest" description="Disordered" evidence="1">
    <location>
        <begin position="44"/>
        <end position="66"/>
    </location>
</feature>
<evidence type="ECO:0000313" key="2">
    <source>
        <dbReference type="EMBL" id="TFZ06393.1"/>
    </source>
</evidence>
<evidence type="ECO:0000256" key="1">
    <source>
        <dbReference type="SAM" id="MobiDB-lite"/>
    </source>
</evidence>
<dbReference type="InterPro" id="IPR022037">
    <property type="entry name" value="DUF3606"/>
</dbReference>
<name>A0A4Z0C4C5_9BURK</name>
<gene>
    <name evidence="2" type="ORF">EZ313_07075</name>
</gene>